<evidence type="ECO:0000313" key="2">
    <source>
        <dbReference type="EMBL" id="ALS98385.1"/>
    </source>
</evidence>
<dbReference type="PROSITE" id="PS50222">
    <property type="entry name" value="EF_HAND_2"/>
    <property type="match status" value="2"/>
</dbReference>
<evidence type="ECO:0000259" key="1">
    <source>
        <dbReference type="PROSITE" id="PS50222"/>
    </source>
</evidence>
<dbReference type="SMART" id="SM00054">
    <property type="entry name" value="EFh"/>
    <property type="match status" value="2"/>
</dbReference>
<dbReference type="InterPro" id="IPR018247">
    <property type="entry name" value="EF_Hand_1_Ca_BS"/>
</dbReference>
<sequence length="81" mass="9479">MSDKALTDSQVAEVRKEFDFFDSDNNGMIDLGEFIELLTVLSPKTKVKAVQEAFDLIDENADGHIDFNEFLTWWQQGWWEY</sequence>
<dbReference type="SUPFAM" id="SSF47473">
    <property type="entry name" value="EF-hand"/>
    <property type="match status" value="1"/>
</dbReference>
<dbReference type="STRING" id="1526571.AT746_09030"/>
<feature type="domain" description="EF-hand" evidence="1">
    <location>
        <begin position="9"/>
        <end position="44"/>
    </location>
</feature>
<dbReference type="RefSeq" id="WP_062479448.1">
    <property type="nucleotide sequence ID" value="NZ_CP013650.1"/>
</dbReference>
<dbReference type="Gene3D" id="1.10.238.10">
    <property type="entry name" value="EF-hand"/>
    <property type="match status" value="1"/>
</dbReference>
<dbReference type="Proteomes" id="UP000068447">
    <property type="component" value="Chromosome"/>
</dbReference>
<dbReference type="PANTHER" id="PTHR47500">
    <property type="entry name" value="EF-HAND CALCIUM-BINDING DOMAIN-CONTAINING PROTEIN"/>
    <property type="match status" value="1"/>
</dbReference>
<dbReference type="CDD" id="cd00051">
    <property type="entry name" value="EFh"/>
    <property type="match status" value="1"/>
</dbReference>
<dbReference type="GO" id="GO:0005509">
    <property type="term" value="F:calcium ion binding"/>
    <property type="evidence" value="ECO:0007669"/>
    <property type="project" value="InterPro"/>
</dbReference>
<protein>
    <submittedName>
        <fullName evidence="2">Calcium sensor EFh</fullName>
    </submittedName>
</protein>
<organism evidence="2 3">
    <name type="scientific">Lacimicrobium alkaliphilum</name>
    <dbReference type="NCBI Taxonomy" id="1526571"/>
    <lineage>
        <taxon>Bacteria</taxon>
        <taxon>Pseudomonadati</taxon>
        <taxon>Pseudomonadota</taxon>
        <taxon>Gammaproteobacteria</taxon>
        <taxon>Alteromonadales</taxon>
        <taxon>Alteromonadaceae</taxon>
        <taxon>Lacimicrobium</taxon>
    </lineage>
</organism>
<dbReference type="InterPro" id="IPR011992">
    <property type="entry name" value="EF-hand-dom_pair"/>
</dbReference>
<dbReference type="InterPro" id="IPR002048">
    <property type="entry name" value="EF_hand_dom"/>
</dbReference>
<keyword evidence="3" id="KW-1185">Reference proteome</keyword>
<feature type="domain" description="EF-hand" evidence="1">
    <location>
        <begin position="45"/>
        <end position="80"/>
    </location>
</feature>
<dbReference type="EMBL" id="CP013650">
    <property type="protein sequence ID" value="ALS98385.1"/>
    <property type="molecule type" value="Genomic_DNA"/>
</dbReference>
<dbReference type="InterPro" id="IPR043520">
    <property type="entry name" value="SPT21"/>
</dbReference>
<dbReference type="AlphaFoldDB" id="A0A0U3AI49"/>
<dbReference type="OrthoDB" id="5770487at2"/>
<reference evidence="2 3" key="1">
    <citation type="submission" date="2015-12" db="EMBL/GenBank/DDBJ databases">
        <title>Complete genome of Lacimicrobium alkaliphilum KCTC 32984.</title>
        <authorList>
            <person name="Kim S.-G."/>
            <person name="Lee Y.-J."/>
        </authorList>
    </citation>
    <scope>NUCLEOTIDE SEQUENCE [LARGE SCALE GENOMIC DNA]</scope>
    <source>
        <strain evidence="2 3">YelD216</strain>
    </source>
</reference>
<gene>
    <name evidence="2" type="ORF">AT746_09030</name>
</gene>
<accession>A0A0U3AI49</accession>
<dbReference type="PANTHER" id="PTHR47500:SF3">
    <property type="entry name" value="EF-HAND DOMAIN-CONTAINING PROTEIN"/>
    <property type="match status" value="1"/>
</dbReference>
<dbReference type="KEGG" id="lal:AT746_09030"/>
<proteinExistence type="predicted"/>
<evidence type="ECO:0000313" key="3">
    <source>
        <dbReference type="Proteomes" id="UP000068447"/>
    </source>
</evidence>
<name>A0A0U3AI49_9ALTE</name>
<dbReference type="Pfam" id="PF13499">
    <property type="entry name" value="EF-hand_7"/>
    <property type="match status" value="1"/>
</dbReference>
<dbReference type="PROSITE" id="PS00018">
    <property type="entry name" value="EF_HAND_1"/>
    <property type="match status" value="2"/>
</dbReference>